<dbReference type="Pfam" id="PF01261">
    <property type="entry name" value="AP_endonuc_2"/>
    <property type="match status" value="1"/>
</dbReference>
<dbReference type="InterPro" id="IPR018246">
    <property type="entry name" value="AP_endonuc_F2_Zn_BS"/>
</dbReference>
<keyword evidence="5 7" id="KW-0862">Zinc</keyword>
<dbReference type="InterPro" id="IPR001719">
    <property type="entry name" value="AP_endonuc_2"/>
</dbReference>
<dbReference type="EMBL" id="JAGFNP010000009">
    <property type="protein sequence ID" value="MBO3734450.1"/>
    <property type="molecule type" value="Genomic_DNA"/>
</dbReference>
<dbReference type="NCBIfam" id="TIGR00587">
    <property type="entry name" value="nfo"/>
    <property type="match status" value="1"/>
</dbReference>
<keyword evidence="2 7" id="KW-0479">Metal-binding</keyword>
<accession>A0ABS3U6T6</accession>
<comment type="function">
    <text evidence="7">Endonuclease IV plays a role in DNA repair. It cleaves phosphodiester bonds at apurinic or apyrimidinic (AP) sites, generating a 3'-hydroxyl group and a 5'-terminal sugar phosphate.</text>
</comment>
<feature type="binding site" evidence="7">
    <location>
        <position position="184"/>
    </location>
    <ligand>
        <name>Zn(2+)</name>
        <dbReference type="ChEBI" id="CHEBI:29105"/>
        <label>2</label>
    </ligand>
</feature>
<name>A0ABS3U6T6_9ACTN</name>
<feature type="binding site" evidence="7">
    <location>
        <position position="151"/>
    </location>
    <ligand>
        <name>Zn(2+)</name>
        <dbReference type="ChEBI" id="CHEBI:29105"/>
        <label>1</label>
    </ligand>
</feature>
<evidence type="ECO:0000256" key="4">
    <source>
        <dbReference type="ARBA" id="ARBA00022801"/>
    </source>
</evidence>
<dbReference type="InterPro" id="IPR013022">
    <property type="entry name" value="Xyl_isomerase-like_TIM-brl"/>
</dbReference>
<dbReference type="EC" id="3.1.21.2" evidence="7"/>
<comment type="caution">
    <text evidence="9">The sequence shown here is derived from an EMBL/GenBank/DDBJ whole genome shotgun (WGS) entry which is preliminary data.</text>
</comment>
<evidence type="ECO:0000313" key="9">
    <source>
        <dbReference type="EMBL" id="MBO3734450.1"/>
    </source>
</evidence>
<dbReference type="SMART" id="SM00518">
    <property type="entry name" value="AP2Ec"/>
    <property type="match status" value="1"/>
</dbReference>
<gene>
    <name evidence="7" type="primary">nfo</name>
    <name evidence="9" type="ORF">J5V16_16600</name>
</gene>
<organism evidence="9 10">
    <name type="scientific">Glycomyces niveus</name>
    <dbReference type="NCBI Taxonomy" id="2820287"/>
    <lineage>
        <taxon>Bacteria</taxon>
        <taxon>Bacillati</taxon>
        <taxon>Actinomycetota</taxon>
        <taxon>Actinomycetes</taxon>
        <taxon>Glycomycetales</taxon>
        <taxon>Glycomycetaceae</taxon>
        <taxon>Glycomyces</taxon>
    </lineage>
</organism>
<dbReference type="HAMAP" id="MF_00152">
    <property type="entry name" value="Nfo"/>
    <property type="match status" value="1"/>
</dbReference>
<dbReference type="SUPFAM" id="SSF51658">
    <property type="entry name" value="Xylose isomerase-like"/>
    <property type="match status" value="1"/>
</dbReference>
<keyword evidence="4 7" id="KW-0378">Hydrolase</keyword>
<dbReference type="CDD" id="cd00019">
    <property type="entry name" value="AP2Ec"/>
    <property type="match status" value="1"/>
</dbReference>
<dbReference type="GO" id="GO:0008833">
    <property type="term" value="F:deoxyribonuclease IV (phage-T4-induced) activity"/>
    <property type="evidence" value="ECO:0007669"/>
    <property type="project" value="UniProtKB-EC"/>
</dbReference>
<keyword evidence="10" id="KW-1185">Reference proteome</keyword>
<dbReference type="RefSeq" id="WP_208497561.1">
    <property type="nucleotide sequence ID" value="NZ_JAGFNP010000009.1"/>
</dbReference>
<keyword evidence="7" id="KW-0540">Nuclease</keyword>
<dbReference type="InterPro" id="IPR036237">
    <property type="entry name" value="Xyl_isomerase-like_sf"/>
</dbReference>
<comment type="cofactor">
    <cofactor evidence="7">
        <name>Zn(2+)</name>
        <dbReference type="ChEBI" id="CHEBI:29105"/>
    </cofactor>
    <text evidence="7">Binds 3 Zn(2+) ions.</text>
</comment>
<feature type="binding site" evidence="7">
    <location>
        <position position="75"/>
    </location>
    <ligand>
        <name>Zn(2+)</name>
        <dbReference type="ChEBI" id="CHEBI:29105"/>
        <label>1</label>
    </ligand>
</feature>
<comment type="similarity">
    <text evidence="1 7">Belongs to the AP endonuclease 2 family.</text>
</comment>
<proteinExistence type="inferred from homology"/>
<keyword evidence="3 7" id="KW-0227">DNA damage</keyword>
<evidence type="ECO:0000259" key="8">
    <source>
        <dbReference type="Pfam" id="PF01261"/>
    </source>
</evidence>
<feature type="binding site" evidence="7">
    <location>
        <position position="266"/>
    </location>
    <ligand>
        <name>Zn(2+)</name>
        <dbReference type="ChEBI" id="CHEBI:29105"/>
        <label>2</label>
    </ligand>
</feature>
<evidence type="ECO:0000256" key="3">
    <source>
        <dbReference type="ARBA" id="ARBA00022763"/>
    </source>
</evidence>
<feature type="binding site" evidence="7">
    <location>
        <position position="234"/>
    </location>
    <ligand>
        <name>Zn(2+)</name>
        <dbReference type="ChEBI" id="CHEBI:29105"/>
        <label>3</label>
    </ligand>
</feature>
<feature type="binding site" evidence="7">
    <location>
        <position position="221"/>
    </location>
    <ligand>
        <name>Zn(2+)</name>
        <dbReference type="ChEBI" id="CHEBI:29105"/>
        <label>2</label>
    </ligand>
</feature>
<comment type="catalytic activity">
    <reaction evidence="7">
        <text>Endonucleolytic cleavage to 5'-phosphooligonucleotide end-products.</text>
        <dbReference type="EC" id="3.1.21.2"/>
    </reaction>
</comment>
<evidence type="ECO:0000256" key="1">
    <source>
        <dbReference type="ARBA" id="ARBA00005340"/>
    </source>
</evidence>
<feature type="binding site" evidence="7">
    <location>
        <position position="151"/>
    </location>
    <ligand>
        <name>Zn(2+)</name>
        <dbReference type="ChEBI" id="CHEBI:29105"/>
        <label>2</label>
    </ligand>
</feature>
<evidence type="ECO:0000256" key="6">
    <source>
        <dbReference type="ARBA" id="ARBA00023204"/>
    </source>
</evidence>
<keyword evidence="7" id="KW-0255">Endonuclease</keyword>
<evidence type="ECO:0000256" key="2">
    <source>
        <dbReference type="ARBA" id="ARBA00022723"/>
    </source>
</evidence>
<dbReference type="PROSITE" id="PS00730">
    <property type="entry name" value="AP_NUCLEASE_F2_2"/>
    <property type="match status" value="1"/>
</dbReference>
<dbReference type="PANTHER" id="PTHR21445">
    <property type="entry name" value="ENDONUCLEASE IV ENDODEOXYRIBONUCLEASE IV"/>
    <property type="match status" value="1"/>
</dbReference>
<protein>
    <recommendedName>
        <fullName evidence="7">Probable endonuclease 4</fullName>
        <ecNumber evidence="7">3.1.21.2</ecNumber>
    </recommendedName>
    <alternativeName>
        <fullName evidence="7">Endodeoxyribonuclease IV</fullName>
    </alternativeName>
    <alternativeName>
        <fullName evidence="7">Endonuclease IV</fullName>
    </alternativeName>
</protein>
<feature type="binding site" evidence="7">
    <location>
        <position position="115"/>
    </location>
    <ligand>
        <name>Zn(2+)</name>
        <dbReference type="ChEBI" id="CHEBI:29105"/>
        <label>1</label>
    </ligand>
</feature>
<evidence type="ECO:0000256" key="5">
    <source>
        <dbReference type="ARBA" id="ARBA00022833"/>
    </source>
</evidence>
<evidence type="ECO:0000256" key="7">
    <source>
        <dbReference type="HAMAP-Rule" id="MF_00152"/>
    </source>
</evidence>
<dbReference type="Gene3D" id="3.20.20.150">
    <property type="entry name" value="Divalent-metal-dependent TIM barrel enzymes"/>
    <property type="match status" value="1"/>
</dbReference>
<dbReference type="PANTHER" id="PTHR21445:SF0">
    <property type="entry name" value="APURINIC-APYRIMIDINIC ENDONUCLEASE"/>
    <property type="match status" value="1"/>
</dbReference>
<dbReference type="PROSITE" id="PS51432">
    <property type="entry name" value="AP_NUCLEASE_F2_4"/>
    <property type="match status" value="1"/>
</dbReference>
<sequence length="288" mass="29968">MGRRKKAVDHKVGAHVPVGGGLVKRGIANAIEFEVEALQVFIGSPRGWAPPRLDQGVADDFREQCAERGWPVYLHAAYLVNLASPVPETVEKSVENLRVAMESAARIGALGVVVHAGSSIDGDRSAALRRLAPVFRTVLADASPAVRLLVEPTAGGANSMASTLASAAEYLDAVGIAEVGLCLDTCHMHAAGEHLADRDGFEASLKALNAAVGPGRVGLIHFNDSKDHMDSRRDRHEALGEGLLGDEGLKAVAASPSLAGVPLIVETNTQARDVAHAKGLLAEIAAGA</sequence>
<feature type="domain" description="Xylose isomerase-like TIM barrel" evidence="8">
    <location>
        <begin position="29"/>
        <end position="275"/>
    </location>
</feature>
<keyword evidence="6 7" id="KW-0234">DNA repair</keyword>
<dbReference type="Proteomes" id="UP000681341">
    <property type="component" value="Unassembled WGS sequence"/>
</dbReference>
<reference evidence="9 10" key="1">
    <citation type="submission" date="2021-03" db="EMBL/GenBank/DDBJ databases">
        <title>Glycomyces sp. nov., a novel actinomycete isolated from soil.</title>
        <authorList>
            <person name="Yang X."/>
            <person name="Xu X."/>
        </authorList>
    </citation>
    <scope>NUCLEOTIDE SEQUENCE [LARGE SCALE GENOMIC DNA]</scope>
    <source>
        <strain evidence="9 10">NEAU-S30</strain>
    </source>
</reference>
<evidence type="ECO:0000313" key="10">
    <source>
        <dbReference type="Proteomes" id="UP000681341"/>
    </source>
</evidence>
<feature type="binding site" evidence="7">
    <location>
        <position position="236"/>
    </location>
    <ligand>
        <name>Zn(2+)</name>
        <dbReference type="ChEBI" id="CHEBI:29105"/>
        <label>3</label>
    </ligand>
</feature>
<feature type="binding site" evidence="7">
    <location>
        <position position="187"/>
    </location>
    <ligand>
        <name>Zn(2+)</name>
        <dbReference type="ChEBI" id="CHEBI:29105"/>
        <label>3</label>
    </ligand>
</feature>